<dbReference type="Proteomes" id="UP000521943">
    <property type="component" value="Unassembled WGS sequence"/>
</dbReference>
<evidence type="ECO:0000313" key="2">
    <source>
        <dbReference type="EMBL" id="KAF6755518.1"/>
    </source>
</evidence>
<gene>
    <name evidence="2" type="ORF">DFP72DRAFT_1169443</name>
</gene>
<feature type="region of interest" description="Disordered" evidence="1">
    <location>
        <begin position="39"/>
        <end position="83"/>
    </location>
</feature>
<feature type="compositionally biased region" description="Basic and acidic residues" evidence="1">
    <location>
        <begin position="48"/>
        <end position="60"/>
    </location>
</feature>
<accession>A0A8H6HYE6</accession>
<proteinExistence type="predicted"/>
<reference evidence="2 3" key="1">
    <citation type="submission" date="2020-07" db="EMBL/GenBank/DDBJ databases">
        <title>Comparative genomics of pyrophilous fungi reveals a link between fire events and developmental genes.</title>
        <authorList>
            <consortium name="DOE Joint Genome Institute"/>
            <person name="Steindorff A.S."/>
            <person name="Carver A."/>
            <person name="Calhoun S."/>
            <person name="Stillman K."/>
            <person name="Liu H."/>
            <person name="Lipzen A."/>
            <person name="Pangilinan J."/>
            <person name="Labutti K."/>
            <person name="Bruns T.D."/>
            <person name="Grigoriev I.V."/>
        </authorList>
    </citation>
    <scope>NUCLEOTIDE SEQUENCE [LARGE SCALE GENOMIC DNA]</scope>
    <source>
        <strain evidence="2 3">CBS 144469</strain>
    </source>
</reference>
<name>A0A8H6HYE6_9AGAR</name>
<organism evidence="2 3">
    <name type="scientific">Ephemerocybe angulata</name>
    <dbReference type="NCBI Taxonomy" id="980116"/>
    <lineage>
        <taxon>Eukaryota</taxon>
        <taxon>Fungi</taxon>
        <taxon>Dikarya</taxon>
        <taxon>Basidiomycota</taxon>
        <taxon>Agaricomycotina</taxon>
        <taxon>Agaricomycetes</taxon>
        <taxon>Agaricomycetidae</taxon>
        <taxon>Agaricales</taxon>
        <taxon>Agaricineae</taxon>
        <taxon>Psathyrellaceae</taxon>
        <taxon>Ephemerocybe</taxon>
    </lineage>
</organism>
<dbReference type="AlphaFoldDB" id="A0A8H6HYE6"/>
<comment type="caution">
    <text evidence="2">The sequence shown here is derived from an EMBL/GenBank/DDBJ whole genome shotgun (WGS) entry which is preliminary data.</text>
</comment>
<evidence type="ECO:0000313" key="3">
    <source>
        <dbReference type="Proteomes" id="UP000521943"/>
    </source>
</evidence>
<protein>
    <submittedName>
        <fullName evidence="2">Uncharacterized protein</fullName>
    </submittedName>
</protein>
<dbReference type="EMBL" id="JACGCI010000029">
    <property type="protein sequence ID" value="KAF6755518.1"/>
    <property type="molecule type" value="Genomic_DNA"/>
</dbReference>
<evidence type="ECO:0000256" key="1">
    <source>
        <dbReference type="SAM" id="MobiDB-lite"/>
    </source>
</evidence>
<keyword evidence="3" id="KW-1185">Reference proteome</keyword>
<feature type="non-terminal residue" evidence="2">
    <location>
        <position position="83"/>
    </location>
</feature>
<sequence length="83" mass="9058">TAKPNKGATEPERLLIRSKIRLKSRGIIRCCLPPPCRRLQSPSPSTHLAERNDGSARPHVELAGVRRGSARPSTPPGIDVPFE</sequence>